<evidence type="ECO:0000256" key="1">
    <source>
        <dbReference type="SAM" id="MobiDB-lite"/>
    </source>
</evidence>
<evidence type="ECO:0000313" key="2">
    <source>
        <dbReference type="EMBL" id="SIM58551.1"/>
    </source>
</evidence>
<dbReference type="GeneID" id="41588176"/>
<proteinExistence type="predicted"/>
<organism evidence="2 3">
    <name type="scientific">Cuniculiplasma divulgatum</name>
    <dbReference type="NCBI Taxonomy" id="1673428"/>
    <lineage>
        <taxon>Archaea</taxon>
        <taxon>Methanobacteriati</taxon>
        <taxon>Thermoplasmatota</taxon>
        <taxon>Thermoplasmata</taxon>
        <taxon>Thermoplasmatales</taxon>
        <taxon>Cuniculiplasmataceae</taxon>
        <taxon>Cuniculiplasma</taxon>
    </lineage>
</organism>
<dbReference type="RefSeq" id="WP_148689707.1">
    <property type="nucleotide sequence ID" value="NZ_LT671858.1"/>
</dbReference>
<feature type="compositionally biased region" description="Basic and acidic residues" evidence="1">
    <location>
        <begin position="55"/>
        <end position="75"/>
    </location>
</feature>
<accession>A0A1N5UCR0</accession>
<protein>
    <submittedName>
        <fullName evidence="2">Uncharacterized protein</fullName>
    </submittedName>
</protein>
<dbReference type="EMBL" id="LT671858">
    <property type="protein sequence ID" value="SIM58551.1"/>
    <property type="molecule type" value="Genomic_DNA"/>
</dbReference>
<reference evidence="2 3" key="1">
    <citation type="submission" date="2016-04" db="EMBL/GenBank/DDBJ databases">
        <authorList>
            <person name="Evans L.H."/>
            <person name="Alamgir A."/>
            <person name="Owens N."/>
            <person name="Weber N.D."/>
            <person name="Virtaneva K."/>
            <person name="Barbian K."/>
            <person name="Babar A."/>
            <person name="Rosenke K."/>
        </authorList>
    </citation>
    <scope>NUCLEOTIDE SEQUENCE [LARGE SCALE GENOMIC DNA]</scope>
    <source>
        <strain evidence="3">S5(T) (JCM 30642 \VKM B-2941)</strain>
    </source>
</reference>
<evidence type="ECO:0000313" key="3">
    <source>
        <dbReference type="Proteomes" id="UP000195607"/>
    </source>
</evidence>
<gene>
    <name evidence="2" type="ORF">CSP5_0903</name>
</gene>
<dbReference type="AlphaFoldDB" id="A0A1N5UCR0"/>
<sequence>MEAIYFDSFKMIPSTTTFEGMLNLSSVIILPNLKMVKNRVVNRIFNTRTIINKTDHMFPGPERDLPGRPWDKEPGIDEPYLPDDPGEIPSDPWDDEEREGAAE</sequence>
<feature type="compositionally biased region" description="Acidic residues" evidence="1">
    <location>
        <begin position="80"/>
        <end position="103"/>
    </location>
</feature>
<feature type="region of interest" description="Disordered" evidence="1">
    <location>
        <begin position="55"/>
        <end position="103"/>
    </location>
</feature>
<dbReference type="Proteomes" id="UP000195607">
    <property type="component" value="Chromosome I"/>
</dbReference>
<name>A0A1N5UCR0_9ARCH</name>